<reference evidence="3" key="1">
    <citation type="submission" date="2022-11" db="UniProtKB">
        <authorList>
            <consortium name="WormBaseParasite"/>
        </authorList>
    </citation>
    <scope>IDENTIFICATION</scope>
</reference>
<evidence type="ECO:0000313" key="3">
    <source>
        <dbReference type="WBParaSite" id="PSAMB.scaffold692size43642.g7965.t1"/>
    </source>
</evidence>
<proteinExistence type="predicted"/>
<evidence type="ECO:0000256" key="1">
    <source>
        <dbReference type="SAM" id="Phobius"/>
    </source>
</evidence>
<keyword evidence="2" id="KW-1185">Reference proteome</keyword>
<feature type="transmembrane region" description="Helical" evidence="1">
    <location>
        <begin position="90"/>
        <end position="114"/>
    </location>
</feature>
<evidence type="ECO:0000313" key="2">
    <source>
        <dbReference type="Proteomes" id="UP000887566"/>
    </source>
</evidence>
<keyword evidence="1" id="KW-1133">Transmembrane helix</keyword>
<protein>
    <submittedName>
        <fullName evidence="3">Uncharacterized protein</fullName>
    </submittedName>
</protein>
<keyword evidence="1" id="KW-0472">Membrane</keyword>
<dbReference type="WBParaSite" id="PSAMB.scaffold692size43642.g7965.t1">
    <property type="protein sequence ID" value="PSAMB.scaffold692size43642.g7965.t1"/>
    <property type="gene ID" value="PSAMB.scaffold692size43642.g7965"/>
</dbReference>
<accession>A0A914X8Z4</accession>
<organism evidence="2 3">
    <name type="scientific">Plectus sambesii</name>
    <dbReference type="NCBI Taxonomy" id="2011161"/>
    <lineage>
        <taxon>Eukaryota</taxon>
        <taxon>Metazoa</taxon>
        <taxon>Ecdysozoa</taxon>
        <taxon>Nematoda</taxon>
        <taxon>Chromadorea</taxon>
        <taxon>Plectida</taxon>
        <taxon>Plectina</taxon>
        <taxon>Plectoidea</taxon>
        <taxon>Plectidae</taxon>
        <taxon>Plectus</taxon>
    </lineage>
</organism>
<sequence>MSAPSATTATYSDEDDDVPYVTVASMTPVTSPPTNRYNSTDKDVCNYKDEAELLQALNSTVVAGGKGSAVETTAVKVTRKRTKHPICDRVVVVIVVVGILFMMCTVLAALYLLLRILLTPTTQRNSPFGVAGLSNAHRHGSFHDTNIEVKELIDKARRLLSSSIGTRFLQPRGRLKSPPYGYSATIATPGSTLITSDSSDS</sequence>
<keyword evidence="1" id="KW-0812">Transmembrane</keyword>
<name>A0A914X8Z4_9BILA</name>
<dbReference type="AlphaFoldDB" id="A0A914X8Z4"/>
<dbReference type="Proteomes" id="UP000887566">
    <property type="component" value="Unplaced"/>
</dbReference>